<evidence type="ECO:0000313" key="1">
    <source>
        <dbReference type="EMBL" id="SER91191.1"/>
    </source>
</evidence>
<accession>A0A1H9T224</accession>
<sequence>MINEVTKLENMVHEKTLDLTNEDFDFMLAHIGDPDPKLRDETIYILFCRLFLENGGCLTREKAKLIVNKTLKHDRLFEGIEASEPNDLVFTRTFTALLYCIFLDVDTKENYQGFLSALQRKQLLDDAVLYLQKERDYRGFVIDKGWAHAPAHGGDFLDQAANHPQFGKTRVHDALKSLQTIILNVKTVFVADEESRFDNCIVAMLENEWLTGNQLVEWADKIDQRNAKLSFRDPLFLPRMHTWHVFLKSVYFKIKAKKLDDQVFASYIENILEQYYLQNGFI</sequence>
<dbReference type="RefSeq" id="WP_057807847.1">
    <property type="nucleotide sequence ID" value="NZ_BJYP01000044.1"/>
</dbReference>
<dbReference type="InterPro" id="IPR021247">
    <property type="entry name" value="DUF2785"/>
</dbReference>
<keyword evidence="2" id="KW-1185">Reference proteome</keyword>
<dbReference type="Pfam" id="PF10978">
    <property type="entry name" value="DUF2785"/>
    <property type="match status" value="1"/>
</dbReference>
<reference evidence="1 2" key="1">
    <citation type="submission" date="2016-10" db="EMBL/GenBank/DDBJ databases">
        <authorList>
            <person name="Varghese N."/>
            <person name="Submissions S."/>
        </authorList>
    </citation>
    <scope>NUCLEOTIDE SEQUENCE [LARGE SCALE GENOMIC DNA]</scope>
    <source>
        <strain evidence="1 2">CGMCC 1.3889</strain>
    </source>
</reference>
<comment type="caution">
    <text evidence="1">The sequence shown here is derived from an EMBL/GenBank/DDBJ whole genome shotgun (WGS) entry which is preliminary data.</text>
</comment>
<name>A0A1H9T224_9LACO</name>
<gene>
    <name evidence="1" type="ORF">SAMN04487973_1278</name>
</gene>
<protein>
    <recommendedName>
        <fullName evidence="3">DUF2785 domain-containing protein</fullName>
    </recommendedName>
</protein>
<dbReference type="Proteomes" id="UP000182818">
    <property type="component" value="Unassembled WGS sequence"/>
</dbReference>
<evidence type="ECO:0000313" key="2">
    <source>
        <dbReference type="Proteomes" id="UP000182818"/>
    </source>
</evidence>
<evidence type="ECO:0008006" key="3">
    <source>
        <dbReference type="Google" id="ProtNLM"/>
    </source>
</evidence>
<dbReference type="EMBL" id="FOGK01000027">
    <property type="protein sequence ID" value="SER91191.1"/>
    <property type="molecule type" value="Genomic_DNA"/>
</dbReference>
<dbReference type="GeneID" id="76044436"/>
<proteinExistence type="predicted"/>
<organism evidence="1 2">
    <name type="scientific">Pediococcus ethanolidurans</name>
    <dbReference type="NCBI Taxonomy" id="319653"/>
    <lineage>
        <taxon>Bacteria</taxon>
        <taxon>Bacillati</taxon>
        <taxon>Bacillota</taxon>
        <taxon>Bacilli</taxon>
        <taxon>Lactobacillales</taxon>
        <taxon>Lactobacillaceae</taxon>
        <taxon>Pediococcus</taxon>
    </lineage>
</organism>